<evidence type="ECO:0000256" key="1">
    <source>
        <dbReference type="SAM" id="Phobius"/>
    </source>
</evidence>
<keyword evidence="1" id="KW-0812">Transmembrane</keyword>
<evidence type="ECO:0008006" key="4">
    <source>
        <dbReference type="Google" id="ProtNLM"/>
    </source>
</evidence>
<keyword evidence="1" id="KW-1133">Transmembrane helix</keyword>
<keyword evidence="3" id="KW-1185">Reference proteome</keyword>
<dbReference type="Proteomes" id="UP001500221">
    <property type="component" value="Unassembled WGS sequence"/>
</dbReference>
<organism evidence="2 3">
    <name type="scientific">Nocardioides marinquilinus</name>
    <dbReference type="NCBI Taxonomy" id="1210400"/>
    <lineage>
        <taxon>Bacteria</taxon>
        <taxon>Bacillati</taxon>
        <taxon>Actinomycetota</taxon>
        <taxon>Actinomycetes</taxon>
        <taxon>Propionibacteriales</taxon>
        <taxon>Nocardioidaceae</taxon>
        <taxon>Nocardioides</taxon>
    </lineage>
</organism>
<protein>
    <recommendedName>
        <fullName evidence="4">DUF2613 family protein</fullName>
    </recommendedName>
</protein>
<name>A0ABP9PZU4_9ACTN</name>
<keyword evidence="1" id="KW-0472">Membrane</keyword>
<dbReference type="EMBL" id="BAABKG010000004">
    <property type="protein sequence ID" value="GAA5152957.1"/>
    <property type="molecule type" value="Genomic_DNA"/>
</dbReference>
<gene>
    <name evidence="2" type="ORF">GCM10023340_34160</name>
</gene>
<comment type="caution">
    <text evidence="2">The sequence shown here is derived from an EMBL/GenBank/DDBJ whole genome shotgun (WGS) entry which is preliminary data.</text>
</comment>
<evidence type="ECO:0000313" key="2">
    <source>
        <dbReference type="EMBL" id="GAA5152957.1"/>
    </source>
</evidence>
<sequence length="48" mass="5060">MVKSVTVLLAPLVGAVLAVVVMFGLIWSQTKAPDTNPVSQSSIEQYGN</sequence>
<accession>A0ABP9PZU4</accession>
<evidence type="ECO:0000313" key="3">
    <source>
        <dbReference type="Proteomes" id="UP001500221"/>
    </source>
</evidence>
<proteinExistence type="predicted"/>
<feature type="transmembrane region" description="Helical" evidence="1">
    <location>
        <begin position="7"/>
        <end position="27"/>
    </location>
</feature>
<reference evidence="3" key="1">
    <citation type="journal article" date="2019" name="Int. J. Syst. Evol. Microbiol.">
        <title>The Global Catalogue of Microorganisms (GCM) 10K type strain sequencing project: providing services to taxonomists for standard genome sequencing and annotation.</title>
        <authorList>
            <consortium name="The Broad Institute Genomics Platform"/>
            <consortium name="The Broad Institute Genome Sequencing Center for Infectious Disease"/>
            <person name="Wu L."/>
            <person name="Ma J."/>
        </authorList>
    </citation>
    <scope>NUCLEOTIDE SEQUENCE [LARGE SCALE GENOMIC DNA]</scope>
    <source>
        <strain evidence="3">JCM 18459</strain>
    </source>
</reference>